<evidence type="ECO:0000259" key="5">
    <source>
        <dbReference type="PROSITE" id="PS50076"/>
    </source>
</evidence>
<name>A0A9N8ENB9_9STRA</name>
<dbReference type="SMART" id="SM00271">
    <property type="entry name" value="DnaJ"/>
    <property type="match status" value="1"/>
</dbReference>
<dbReference type="AlphaFoldDB" id="A0A9N8ENB9"/>
<dbReference type="PROSITE" id="PS00636">
    <property type="entry name" value="DNAJ_1"/>
    <property type="match status" value="1"/>
</dbReference>
<feature type="transmembrane region" description="Helical" evidence="3">
    <location>
        <begin position="581"/>
        <end position="603"/>
    </location>
</feature>
<keyword evidence="3" id="KW-1133">Transmembrane helix</keyword>
<dbReference type="PROSITE" id="PS51670">
    <property type="entry name" value="SHKT"/>
    <property type="match status" value="1"/>
</dbReference>
<organism evidence="7 8">
    <name type="scientific">Seminavis robusta</name>
    <dbReference type="NCBI Taxonomy" id="568900"/>
    <lineage>
        <taxon>Eukaryota</taxon>
        <taxon>Sar</taxon>
        <taxon>Stramenopiles</taxon>
        <taxon>Ochrophyta</taxon>
        <taxon>Bacillariophyta</taxon>
        <taxon>Bacillariophyceae</taxon>
        <taxon>Bacillariophycidae</taxon>
        <taxon>Naviculales</taxon>
        <taxon>Naviculaceae</taxon>
        <taxon>Seminavis</taxon>
    </lineage>
</organism>
<evidence type="ECO:0000313" key="8">
    <source>
        <dbReference type="Proteomes" id="UP001153069"/>
    </source>
</evidence>
<feature type="transmembrane region" description="Helical" evidence="3">
    <location>
        <begin position="623"/>
        <end position="645"/>
    </location>
</feature>
<feature type="transmembrane region" description="Helical" evidence="3">
    <location>
        <begin position="666"/>
        <end position="687"/>
    </location>
</feature>
<dbReference type="PROSITE" id="PS50076">
    <property type="entry name" value="DNAJ_2"/>
    <property type="match status" value="1"/>
</dbReference>
<dbReference type="Pfam" id="PF00226">
    <property type="entry name" value="DnaJ"/>
    <property type="match status" value="1"/>
</dbReference>
<keyword evidence="3" id="KW-0812">Transmembrane</keyword>
<feature type="region of interest" description="Disordered" evidence="2">
    <location>
        <begin position="111"/>
        <end position="184"/>
    </location>
</feature>
<evidence type="ECO:0000256" key="2">
    <source>
        <dbReference type="SAM" id="MobiDB-lite"/>
    </source>
</evidence>
<evidence type="ECO:0000256" key="4">
    <source>
        <dbReference type="SAM" id="SignalP"/>
    </source>
</evidence>
<evidence type="ECO:0000259" key="6">
    <source>
        <dbReference type="PROSITE" id="PS51670"/>
    </source>
</evidence>
<reference evidence="7" key="1">
    <citation type="submission" date="2020-06" db="EMBL/GenBank/DDBJ databases">
        <authorList>
            <consortium name="Plant Systems Biology data submission"/>
        </authorList>
    </citation>
    <scope>NUCLEOTIDE SEQUENCE</scope>
    <source>
        <strain evidence="7">D6</strain>
    </source>
</reference>
<evidence type="ECO:0000256" key="1">
    <source>
        <dbReference type="ARBA" id="ARBA00023186"/>
    </source>
</evidence>
<dbReference type="SUPFAM" id="SSF46565">
    <property type="entry name" value="Chaperone J-domain"/>
    <property type="match status" value="1"/>
</dbReference>
<protein>
    <submittedName>
        <fullName evidence="7">DNAj (Hsp40) homolog, subfamily B, member</fullName>
    </submittedName>
</protein>
<feature type="transmembrane region" description="Helical" evidence="3">
    <location>
        <begin position="546"/>
        <end position="569"/>
    </location>
</feature>
<proteinExistence type="predicted"/>
<dbReference type="InterPro" id="IPR051938">
    <property type="entry name" value="Apopto_cytoskel_mod"/>
</dbReference>
<dbReference type="CDD" id="cd06257">
    <property type="entry name" value="DnaJ"/>
    <property type="match status" value="1"/>
</dbReference>
<sequence length="811" mass="91885">MSPVSNPMLSPTMRRRCAVLFLFLVCFLSSPSFSNARQASSSFEMPKEDPYKVLGVPHRANQETIKKAYREKAKDTHPDKHPDIDPAVANERFRRVVQAFELLSNPSHKRRYDLLKNQKNKKMTTSYQKQQNKRKFTQTKTEQRSNGHSSYTFSTSQKTNKQQQQQMNQKQQFHGSQQNAHTKRAQILKDAEQAQEFVLKLASLDQLQSTLLDRNQRFTKHFLCVFVAGKQVEHFVTEELLFPYPFAGPISPQHPTTTTQWQDILQIAKVRYNAPTPLTQAFRVPSVASAQRTGKPTIVFARRGDLISEFKVYRPTGSWMPQGYFKLEDWVRKQLRVQVTIVNYHHAPIQLFSKTGKASMRDSSDNIQIFENPVPPGHQITLQAFTADRIMMMDANVDKYPGSGGWKSLLLQREDVLQRVVLDDILVLTKTTELQQTVEVGAGYGTTRRCYDLSTQCTTWTASRKAGELPNCQAQVEFGHNICPKSCGVCVDAPWNGLYYALFHLPLHKVPTPILRGPLSVLRSTVGFLDVFFHDFAHVWSMRRNVAAGFILAGLLGGIQIVTLGQMLVTVPSNLQRQLHLHQAGAMVVLIFTLIASGFWLSQQPSSEVPPLIRGFQVDLVQVVLKSMDVVYALLYLGFLSWVVAGKLAQKLRRQGPRHQQSNLPTFLFLWLMVSSLLLWVTTYLLYNNNPLVDGRKNRRSSRWSQIWKLRKNVALAIFLVGCLVGALALSLGRLFWQSSAKRYLGLSLLNGSVLLVGVSLALQDQYFAKDLQHVLQMRMSAAIPCALLGMMWGVGLAHILSTYQVKVKVD</sequence>
<dbReference type="EMBL" id="CAICTM010001305">
    <property type="protein sequence ID" value="CAB9522481.1"/>
    <property type="molecule type" value="Genomic_DNA"/>
</dbReference>
<feature type="compositionally biased region" description="Polar residues" evidence="2">
    <location>
        <begin position="138"/>
        <end position="153"/>
    </location>
</feature>
<feature type="domain" description="ShKT" evidence="6">
    <location>
        <begin position="450"/>
        <end position="490"/>
    </location>
</feature>
<feature type="compositionally biased region" description="Low complexity" evidence="2">
    <location>
        <begin position="154"/>
        <end position="172"/>
    </location>
</feature>
<keyword evidence="4" id="KW-0732">Signal</keyword>
<feature type="domain" description="J" evidence="5">
    <location>
        <begin position="49"/>
        <end position="116"/>
    </location>
</feature>
<keyword evidence="8" id="KW-1185">Reference proteome</keyword>
<dbReference type="InterPro" id="IPR018253">
    <property type="entry name" value="DnaJ_domain_CS"/>
</dbReference>
<feature type="transmembrane region" description="Helical" evidence="3">
    <location>
        <begin position="714"/>
        <end position="737"/>
    </location>
</feature>
<dbReference type="InterPro" id="IPR001623">
    <property type="entry name" value="DnaJ_domain"/>
</dbReference>
<dbReference type="Gene3D" id="1.10.287.110">
    <property type="entry name" value="DnaJ domain"/>
    <property type="match status" value="1"/>
</dbReference>
<evidence type="ECO:0000256" key="3">
    <source>
        <dbReference type="SAM" id="Phobius"/>
    </source>
</evidence>
<feature type="signal peptide" evidence="4">
    <location>
        <begin position="1"/>
        <end position="36"/>
    </location>
</feature>
<dbReference type="Proteomes" id="UP001153069">
    <property type="component" value="Unassembled WGS sequence"/>
</dbReference>
<feature type="chain" id="PRO_5040335630" evidence="4">
    <location>
        <begin position="37"/>
        <end position="811"/>
    </location>
</feature>
<accession>A0A9N8ENB9</accession>
<feature type="transmembrane region" description="Helical" evidence="3">
    <location>
        <begin position="744"/>
        <end position="762"/>
    </location>
</feature>
<dbReference type="PANTHER" id="PTHR44145">
    <property type="entry name" value="DNAJ HOMOLOG SUBFAMILY A MEMBER 3, MITOCHONDRIAL"/>
    <property type="match status" value="1"/>
</dbReference>
<evidence type="ECO:0000313" key="7">
    <source>
        <dbReference type="EMBL" id="CAB9522481.1"/>
    </source>
</evidence>
<keyword evidence="1" id="KW-0143">Chaperone</keyword>
<feature type="transmembrane region" description="Helical" evidence="3">
    <location>
        <begin position="782"/>
        <end position="801"/>
    </location>
</feature>
<dbReference type="OrthoDB" id="47070at2759"/>
<gene>
    <name evidence="7" type="ORF">SEMRO_1307_G261390.1</name>
</gene>
<dbReference type="InterPro" id="IPR003582">
    <property type="entry name" value="ShKT_dom"/>
</dbReference>
<comment type="caution">
    <text evidence="7">The sequence shown here is derived from an EMBL/GenBank/DDBJ whole genome shotgun (WGS) entry which is preliminary data.</text>
</comment>
<keyword evidence="3" id="KW-0472">Membrane</keyword>
<dbReference type="InterPro" id="IPR036869">
    <property type="entry name" value="J_dom_sf"/>
</dbReference>
<dbReference type="PANTHER" id="PTHR44145:SF3">
    <property type="entry name" value="DNAJ HOMOLOG SUBFAMILY A MEMBER 3, MITOCHONDRIAL"/>
    <property type="match status" value="1"/>
</dbReference>
<dbReference type="PRINTS" id="PR00625">
    <property type="entry name" value="JDOMAIN"/>
</dbReference>